<protein>
    <submittedName>
        <fullName evidence="4">FAD-dependent oxidoreductase</fullName>
    </submittedName>
</protein>
<dbReference type="InterPro" id="IPR052541">
    <property type="entry name" value="SQRD"/>
</dbReference>
<dbReference type="InterPro" id="IPR023753">
    <property type="entry name" value="FAD/NAD-binding_dom"/>
</dbReference>
<evidence type="ECO:0000259" key="3">
    <source>
        <dbReference type="Pfam" id="PF21706"/>
    </source>
</evidence>
<gene>
    <name evidence="4" type="ORF">JWV37_08020</name>
</gene>
<dbReference type="Proteomes" id="UP000703590">
    <property type="component" value="Unassembled WGS sequence"/>
</dbReference>
<dbReference type="Pfam" id="PF09242">
    <property type="entry name" value="FCSD-flav_bind"/>
    <property type="match status" value="1"/>
</dbReference>
<dbReference type="PANTHER" id="PTHR43755">
    <property type="match status" value="1"/>
</dbReference>
<name>A0ABS2WST6_9BACT</name>
<proteinExistence type="predicted"/>
<dbReference type="Pfam" id="PF21706">
    <property type="entry name" value="FCSD_central"/>
    <property type="match status" value="1"/>
</dbReference>
<reference evidence="4" key="2">
    <citation type="submission" date="2021-02" db="EMBL/GenBank/DDBJ databases">
        <authorList>
            <person name="Merkel A.Y."/>
        </authorList>
    </citation>
    <scope>NUCLEOTIDE SEQUENCE</scope>
    <source>
        <strain evidence="4">T05b</strain>
    </source>
</reference>
<dbReference type="Pfam" id="PF07992">
    <property type="entry name" value="Pyr_redox_2"/>
    <property type="match status" value="1"/>
</dbReference>
<keyword evidence="5" id="KW-1185">Reference proteome</keyword>
<dbReference type="Gene3D" id="3.50.50.60">
    <property type="entry name" value="FAD/NAD(P)-binding domain"/>
    <property type="match status" value="2"/>
</dbReference>
<dbReference type="InterPro" id="IPR037092">
    <property type="entry name" value="FlavoCytC_S_DH_flav-bd_sf"/>
</dbReference>
<dbReference type="SUPFAM" id="SSF51905">
    <property type="entry name" value="FAD/NAD(P)-binding domain"/>
    <property type="match status" value="2"/>
</dbReference>
<dbReference type="EMBL" id="JAFHKK010000016">
    <property type="protein sequence ID" value="MBN2964724.1"/>
    <property type="molecule type" value="Genomic_DNA"/>
</dbReference>
<accession>A0ABS2WST6</accession>
<dbReference type="Gene3D" id="3.90.760.10">
    <property type="entry name" value="Flavocytochrome c sulphide dehydrogenase, flavin-binding domain"/>
    <property type="match status" value="1"/>
</dbReference>
<dbReference type="InterPro" id="IPR036188">
    <property type="entry name" value="FAD/NAD-bd_sf"/>
</dbReference>
<dbReference type="RefSeq" id="WP_205459275.1">
    <property type="nucleotide sequence ID" value="NZ_JAFHKK010000016.1"/>
</dbReference>
<dbReference type="PROSITE" id="PS51257">
    <property type="entry name" value="PROKAR_LIPOPROTEIN"/>
    <property type="match status" value="1"/>
</dbReference>
<dbReference type="PANTHER" id="PTHR43755:SF1">
    <property type="entry name" value="FAD-DEPENDENT PYRIDINE NUCLEOTIDE-DISULPHIDE OXIDOREDUCTASE"/>
    <property type="match status" value="1"/>
</dbReference>
<dbReference type="InterPro" id="IPR015323">
    <property type="entry name" value="FlavoCytC_S_DH_flav-bd"/>
</dbReference>
<evidence type="ECO:0000313" key="4">
    <source>
        <dbReference type="EMBL" id="MBN2964724.1"/>
    </source>
</evidence>
<sequence length="460" mass="49791">MGLNRRDVLKVGGLSVVAAAVGGCSSLIEPKTPKEKQKTQPTLMPAPKGNRVVVVGGGFGGLALAKSVRQNNPESEVVVLERRDLFFSCPFSNTYLAEMDGADLNVLTRDYYGPAQEFGYRFIQCEVLGIDRAKKTVTTSHGTIGYDILALSPGIAYAYDQQFPQWDAAKIARVAQEAPSAMLAGNEHLALKRQLEQMDDGDVVITVPFGKYRCPPAPYERACMIAHYMEKEGIEGKVIILDAANEPQAKAGAFKEAFNDLFKDRIVFVGEVKIKDVNLDAKEIVYTTEDDNFNIKEHVLPYQVLNLIPQNKANPVIAMAGIETNAWGGARLKGAGFVSVSDPSVYVVGDCVGHGVPASGQAANWAGKRAGSHIALRLAGKSVDEMAGIPFKNANMCYSMVGADPEEAIMVTHEFVFENGGLLGKGFVPKDATTGKFRTPQLGKATREWYRGIMSDMFGV</sequence>
<dbReference type="InterPro" id="IPR049386">
    <property type="entry name" value="FCSD_central"/>
</dbReference>
<reference evidence="4" key="1">
    <citation type="submission" date="2021-02" db="EMBL/GenBank/DDBJ databases">
        <title>Sulfurospirillum tamanensis sp. nov.</title>
        <authorList>
            <person name="Frolova A."/>
            <person name="Merkel A."/>
            <person name="Slobodkin A."/>
        </authorList>
    </citation>
    <scope>NUCLEOTIDE SEQUENCE</scope>
    <source>
        <strain evidence="4">T05b</strain>
    </source>
</reference>
<feature type="domain" description="Flavocytochrome c sulphide dehydrogenase flavin-binding" evidence="2">
    <location>
        <begin position="394"/>
        <end position="458"/>
    </location>
</feature>
<evidence type="ECO:0000259" key="1">
    <source>
        <dbReference type="Pfam" id="PF07992"/>
    </source>
</evidence>
<organism evidence="4 5">
    <name type="scientific">Sulfurospirillum tamanense</name>
    <dbReference type="NCBI Taxonomy" id="2813362"/>
    <lineage>
        <taxon>Bacteria</taxon>
        <taxon>Pseudomonadati</taxon>
        <taxon>Campylobacterota</taxon>
        <taxon>Epsilonproteobacteria</taxon>
        <taxon>Campylobacterales</taxon>
        <taxon>Sulfurospirillaceae</taxon>
        <taxon>Sulfurospirillum</taxon>
    </lineage>
</organism>
<evidence type="ECO:0000313" key="5">
    <source>
        <dbReference type="Proteomes" id="UP000703590"/>
    </source>
</evidence>
<feature type="domain" description="FAD/NAD(P)-binding" evidence="1">
    <location>
        <begin position="51"/>
        <end position="154"/>
    </location>
</feature>
<evidence type="ECO:0000259" key="2">
    <source>
        <dbReference type="Pfam" id="PF09242"/>
    </source>
</evidence>
<feature type="domain" description="Sulfide dehydrogenase [flavocytochrome c] flavoprotein chain central" evidence="3">
    <location>
        <begin position="190"/>
        <end position="293"/>
    </location>
</feature>
<comment type="caution">
    <text evidence="4">The sequence shown here is derived from an EMBL/GenBank/DDBJ whole genome shotgun (WGS) entry which is preliminary data.</text>
</comment>